<organism evidence="1">
    <name type="scientific">Medicago truncatula</name>
    <name type="common">Barrel medic</name>
    <name type="synonym">Medicago tribuloides</name>
    <dbReference type="NCBI Taxonomy" id="3880"/>
    <lineage>
        <taxon>Eukaryota</taxon>
        <taxon>Viridiplantae</taxon>
        <taxon>Streptophyta</taxon>
        <taxon>Embryophyta</taxon>
        <taxon>Tracheophyta</taxon>
        <taxon>Spermatophyta</taxon>
        <taxon>Magnoliopsida</taxon>
        <taxon>eudicotyledons</taxon>
        <taxon>Gunneridae</taxon>
        <taxon>Pentapetalae</taxon>
        <taxon>rosids</taxon>
        <taxon>fabids</taxon>
        <taxon>Fabales</taxon>
        <taxon>Fabaceae</taxon>
        <taxon>Papilionoideae</taxon>
        <taxon>50 kb inversion clade</taxon>
        <taxon>NPAAA clade</taxon>
        <taxon>Hologalegina</taxon>
        <taxon>IRL clade</taxon>
        <taxon>Trifolieae</taxon>
        <taxon>Medicago</taxon>
    </lineage>
</organism>
<reference evidence="1" key="2">
    <citation type="submission" date="2007-03" db="EMBL/GenBank/DDBJ databases">
        <authorList>
            <consortium name="The International Medicago Genome Annotation Group"/>
        </authorList>
    </citation>
    <scope>NUCLEOTIDE SEQUENCE</scope>
</reference>
<name>A2Q644_MEDTR</name>
<protein>
    <submittedName>
        <fullName evidence="1">Uncharacterized protein</fullName>
    </submittedName>
</protein>
<sequence length="57" mass="6884">MIDWVRKGYWLAFFVYVLCIQACRKMIILEFECSFEEIIRIRHRISKGGHGSIFKNM</sequence>
<evidence type="ECO:0000313" key="1">
    <source>
        <dbReference type="EMBL" id="ABN09064.1"/>
    </source>
</evidence>
<dbReference type="AlphaFoldDB" id="A2Q644"/>
<dbReference type="EMBL" id="AC172744">
    <property type="protein sequence ID" value="ABN09064.1"/>
    <property type="molecule type" value="Genomic_DNA"/>
</dbReference>
<gene>
    <name evidence="1" type="ORF">MtrDRAFT_AC172744g7v1</name>
</gene>
<accession>A2Q644</accession>
<proteinExistence type="predicted"/>
<reference evidence="1" key="1">
    <citation type="submission" date="2005-12" db="EMBL/GenBank/DDBJ databases">
        <authorList>
            <person name="Town C.D."/>
        </authorList>
    </citation>
    <scope>NUCLEOTIDE SEQUENCE</scope>
</reference>